<name>A0ABY3ZCS0_STRRM</name>
<dbReference type="GO" id="GO:0016787">
    <property type="term" value="F:hydrolase activity"/>
    <property type="evidence" value="ECO:0007669"/>
    <property type="project" value="UniProtKB-KW"/>
</dbReference>
<dbReference type="EC" id="3.6.3.-" evidence="7"/>
<keyword evidence="5" id="KW-0046">Antibiotic resistance</keyword>
<dbReference type="EMBL" id="CP094298">
    <property type="protein sequence ID" value="UNZ07964.1"/>
    <property type="molecule type" value="Genomic_DNA"/>
</dbReference>
<comment type="subcellular location">
    <subcellularLocation>
        <location evidence="1">Cell membrane</location>
        <topology evidence="1">Peripheral membrane protein</topology>
    </subcellularLocation>
</comment>
<keyword evidence="8" id="KW-1185">Reference proteome</keyword>
<sequence>MCLLTPAEAVRLRGLPRAAARDERDALIDWWGLGAFARRRLNHLSGGRRQLALIAMACAGAVSLVILDEPTAGLDPGRRAEVWSRLGELNRSLGRTIVLVTHDPLEAERVLGKVVILVAGRVAAAGRPAELKRRLGSALRVEVVGDGALGPDLPPEYAWDRAGSGLWRTLAEPEAVMGLFQRMGDNDRIADVRVRSANLEDLYFHHAEHH</sequence>
<dbReference type="PANTHER" id="PTHR42711:SF19">
    <property type="entry name" value="DOXORUBICIN RESISTANCE ATP-BINDING PROTEIN DRRA"/>
    <property type="match status" value="1"/>
</dbReference>
<dbReference type="InterPro" id="IPR027417">
    <property type="entry name" value="P-loop_NTPase"/>
</dbReference>
<accession>A0ABY3ZCS0</accession>
<evidence type="ECO:0000256" key="2">
    <source>
        <dbReference type="ARBA" id="ARBA00022448"/>
    </source>
</evidence>
<dbReference type="GO" id="GO:0005524">
    <property type="term" value="F:ATP binding"/>
    <property type="evidence" value="ECO:0007669"/>
    <property type="project" value="UniProtKB-KW"/>
</dbReference>
<proteinExistence type="predicted"/>
<evidence type="ECO:0000313" key="7">
    <source>
        <dbReference type="EMBL" id="UNZ07964.1"/>
    </source>
</evidence>
<dbReference type="Pfam" id="PF13304">
    <property type="entry name" value="AAA_21"/>
    <property type="match status" value="1"/>
</dbReference>
<keyword evidence="3" id="KW-0547">Nucleotide-binding</keyword>
<keyword evidence="7" id="KW-0378">Hydrolase</keyword>
<evidence type="ECO:0000313" key="8">
    <source>
        <dbReference type="Proteomes" id="UP000829494"/>
    </source>
</evidence>
<organism evidence="7 8">
    <name type="scientific">Streptomyces rimosus subsp. rimosus</name>
    <dbReference type="NCBI Taxonomy" id="132474"/>
    <lineage>
        <taxon>Bacteria</taxon>
        <taxon>Bacillati</taxon>
        <taxon>Actinomycetota</taxon>
        <taxon>Actinomycetes</taxon>
        <taxon>Kitasatosporales</taxon>
        <taxon>Streptomycetaceae</taxon>
        <taxon>Streptomyces</taxon>
    </lineage>
</organism>
<keyword evidence="4 7" id="KW-0067">ATP-binding</keyword>
<evidence type="ECO:0000256" key="1">
    <source>
        <dbReference type="ARBA" id="ARBA00004202"/>
    </source>
</evidence>
<dbReference type="InterPro" id="IPR050763">
    <property type="entry name" value="ABC_transporter_ATP-binding"/>
</dbReference>
<evidence type="ECO:0000259" key="6">
    <source>
        <dbReference type="Pfam" id="PF13304"/>
    </source>
</evidence>
<evidence type="ECO:0000256" key="4">
    <source>
        <dbReference type="ARBA" id="ARBA00022840"/>
    </source>
</evidence>
<dbReference type="Gene3D" id="3.40.50.300">
    <property type="entry name" value="P-loop containing nucleotide triphosphate hydrolases"/>
    <property type="match status" value="1"/>
</dbReference>
<protein>
    <submittedName>
        <fullName evidence="7">Energy-coupling factor transporter ATP-binding protein EcfA1</fullName>
        <ecNumber evidence="7">3.6.3.-</ecNumber>
    </submittedName>
</protein>
<gene>
    <name evidence="7" type="primary">ecfA1</name>
    <name evidence="7" type="ORF">SRIMR7_37980</name>
</gene>
<dbReference type="Proteomes" id="UP000829494">
    <property type="component" value="Chromosome"/>
</dbReference>
<evidence type="ECO:0000256" key="5">
    <source>
        <dbReference type="ARBA" id="ARBA00023251"/>
    </source>
</evidence>
<dbReference type="PANTHER" id="PTHR42711">
    <property type="entry name" value="ABC TRANSPORTER ATP-BINDING PROTEIN"/>
    <property type="match status" value="1"/>
</dbReference>
<dbReference type="InterPro" id="IPR003959">
    <property type="entry name" value="ATPase_AAA_core"/>
</dbReference>
<evidence type="ECO:0000256" key="3">
    <source>
        <dbReference type="ARBA" id="ARBA00022741"/>
    </source>
</evidence>
<reference evidence="7 8" key="1">
    <citation type="submission" date="2022-03" db="EMBL/GenBank/DDBJ databases">
        <title>Complete genome of Streptomyces rimosus ssp. rimosus R7 (=ATCC 10970).</title>
        <authorList>
            <person name="Beganovic S."/>
            <person name="Ruckert C."/>
            <person name="Busche T."/>
            <person name="Kalinowski J."/>
            <person name="Wittmann C."/>
        </authorList>
    </citation>
    <scope>NUCLEOTIDE SEQUENCE [LARGE SCALE GENOMIC DNA]</scope>
    <source>
        <strain evidence="7 8">R7</strain>
    </source>
</reference>
<keyword evidence="2" id="KW-0813">Transport</keyword>
<feature type="domain" description="ATPase AAA-type core" evidence="6">
    <location>
        <begin position="41"/>
        <end position="106"/>
    </location>
</feature>
<dbReference type="SUPFAM" id="SSF52540">
    <property type="entry name" value="P-loop containing nucleoside triphosphate hydrolases"/>
    <property type="match status" value="1"/>
</dbReference>